<reference evidence="1 2" key="1">
    <citation type="journal article" date="2016" name="Nat. Commun.">
        <title>Thousands of microbial genomes shed light on interconnected biogeochemical processes in an aquifer system.</title>
        <authorList>
            <person name="Anantharaman K."/>
            <person name="Brown C.T."/>
            <person name="Hug L.A."/>
            <person name="Sharon I."/>
            <person name="Castelle C.J."/>
            <person name="Probst A.J."/>
            <person name="Thomas B.C."/>
            <person name="Singh A."/>
            <person name="Wilkins M.J."/>
            <person name="Karaoz U."/>
            <person name="Brodie E.L."/>
            <person name="Williams K.H."/>
            <person name="Hubbard S.S."/>
            <person name="Banfield J.F."/>
        </authorList>
    </citation>
    <scope>NUCLEOTIDE SEQUENCE [LARGE SCALE GENOMIC DNA]</scope>
</reference>
<proteinExistence type="predicted"/>
<dbReference type="EMBL" id="MHLI01000006">
    <property type="protein sequence ID" value="OGZ05916.1"/>
    <property type="molecule type" value="Genomic_DNA"/>
</dbReference>
<organism evidence="1 2">
    <name type="scientific">Candidatus Lloydbacteria bacterium RIFCSPHIGHO2_01_FULL_49_22</name>
    <dbReference type="NCBI Taxonomy" id="1798658"/>
    <lineage>
        <taxon>Bacteria</taxon>
        <taxon>Candidatus Lloydiibacteriota</taxon>
    </lineage>
</organism>
<evidence type="ECO:0000313" key="1">
    <source>
        <dbReference type="EMBL" id="OGZ05916.1"/>
    </source>
</evidence>
<sequence length="353" mass="41404">MLALIGVPLCTYKERIHHVPEGVLPSRTIDDYLARLAPFHAEMEVVARQYDVFDPFKHCSRLPQEFYERCTFEELCKIYGSSIFQLTRPQYELFQNDPEYSLVRKIASSLWRWGCGCREDEWNTIVDTHNGIRNFSFGLPEFEVTLTYTTGYNECGSSEHDRRIFLDGVFGFMVHYRGLHVMTIGFSIAQGRRLLLTQVQMKTEKGNRFLYKLPMPYVEYAIMLMEKFFPTLTLYLVDGDSVVAKYLPQYETSLKFLFESTKRNEESIAEAFRINASTTAENRDLARSLAYQLKRREELPKDIELTRACITGLKGATGDRVRKTYLLERGPWRLSDKDTIEMNRFRFRRIIRV</sequence>
<dbReference type="Proteomes" id="UP000177122">
    <property type="component" value="Unassembled WGS sequence"/>
</dbReference>
<name>A0A1G2CX13_9BACT</name>
<protein>
    <submittedName>
        <fullName evidence="1">Uncharacterized protein</fullName>
    </submittedName>
</protein>
<evidence type="ECO:0000313" key="2">
    <source>
        <dbReference type="Proteomes" id="UP000177122"/>
    </source>
</evidence>
<accession>A0A1G2CX13</accession>
<gene>
    <name evidence="1" type="ORF">A2845_03895</name>
</gene>
<dbReference type="AlphaFoldDB" id="A0A1G2CX13"/>
<comment type="caution">
    <text evidence="1">The sequence shown here is derived from an EMBL/GenBank/DDBJ whole genome shotgun (WGS) entry which is preliminary data.</text>
</comment>